<accession>A0ABN3W902</accession>
<dbReference type="EMBL" id="BAAAVI010000068">
    <property type="protein sequence ID" value="GAA2900621.1"/>
    <property type="molecule type" value="Genomic_DNA"/>
</dbReference>
<evidence type="ECO:0000313" key="7">
    <source>
        <dbReference type="EMBL" id="GAA2900621.1"/>
    </source>
</evidence>
<dbReference type="InterPro" id="IPR051795">
    <property type="entry name" value="Glycosyl_Hydrlase_43"/>
</dbReference>
<evidence type="ECO:0000256" key="5">
    <source>
        <dbReference type="SAM" id="SignalP"/>
    </source>
</evidence>
<protein>
    <recommendedName>
        <fullName evidence="6">Beta-xylosidase C-terminal Concanavalin A-like domain-containing protein</fullName>
    </recommendedName>
</protein>
<dbReference type="PANTHER" id="PTHR42812:SF5">
    <property type="entry name" value="ENDO-ARABINASE"/>
    <property type="match status" value="1"/>
</dbReference>
<keyword evidence="2" id="KW-0378">Hydrolase</keyword>
<dbReference type="Gene3D" id="2.115.10.20">
    <property type="entry name" value="Glycosyl hydrolase domain, family 43"/>
    <property type="match status" value="1"/>
</dbReference>
<dbReference type="InterPro" id="IPR023296">
    <property type="entry name" value="Glyco_hydro_beta-prop_sf"/>
</dbReference>
<evidence type="ECO:0000313" key="8">
    <source>
        <dbReference type="Proteomes" id="UP001500831"/>
    </source>
</evidence>
<evidence type="ECO:0000259" key="6">
    <source>
        <dbReference type="Pfam" id="PF17851"/>
    </source>
</evidence>
<feature type="region of interest" description="Disordered" evidence="4">
    <location>
        <begin position="32"/>
        <end position="57"/>
    </location>
</feature>
<dbReference type="InterPro" id="IPR006710">
    <property type="entry name" value="Glyco_hydro_43"/>
</dbReference>
<dbReference type="InterPro" id="IPR013320">
    <property type="entry name" value="ConA-like_dom_sf"/>
</dbReference>
<dbReference type="InterPro" id="IPR041542">
    <property type="entry name" value="GH43_C2"/>
</dbReference>
<dbReference type="PANTHER" id="PTHR42812">
    <property type="entry name" value="BETA-XYLOSIDASE"/>
    <property type="match status" value="1"/>
</dbReference>
<feature type="signal peptide" evidence="5">
    <location>
        <begin position="1"/>
        <end position="27"/>
    </location>
</feature>
<dbReference type="SUPFAM" id="SSF49899">
    <property type="entry name" value="Concanavalin A-like lectins/glucanases"/>
    <property type="match status" value="1"/>
</dbReference>
<evidence type="ECO:0000256" key="1">
    <source>
        <dbReference type="ARBA" id="ARBA00009865"/>
    </source>
</evidence>
<keyword evidence="8" id="KW-1185">Reference proteome</keyword>
<evidence type="ECO:0000256" key="2">
    <source>
        <dbReference type="ARBA" id="ARBA00022801"/>
    </source>
</evidence>
<evidence type="ECO:0000256" key="3">
    <source>
        <dbReference type="ARBA" id="ARBA00023295"/>
    </source>
</evidence>
<organism evidence="7 8">
    <name type="scientific">Streptosporangium fragile</name>
    <dbReference type="NCBI Taxonomy" id="46186"/>
    <lineage>
        <taxon>Bacteria</taxon>
        <taxon>Bacillati</taxon>
        <taxon>Actinomycetota</taxon>
        <taxon>Actinomycetes</taxon>
        <taxon>Streptosporangiales</taxon>
        <taxon>Streptosporangiaceae</taxon>
        <taxon>Streptosporangium</taxon>
    </lineage>
</organism>
<keyword evidence="5" id="KW-0732">Signal</keyword>
<feature type="chain" id="PRO_5046254702" description="Beta-xylosidase C-terminal Concanavalin A-like domain-containing protein" evidence="5">
    <location>
        <begin position="28"/>
        <end position="623"/>
    </location>
</feature>
<proteinExistence type="inferred from homology"/>
<dbReference type="Pfam" id="PF17851">
    <property type="entry name" value="GH43_C2"/>
    <property type="match status" value="1"/>
</dbReference>
<dbReference type="SUPFAM" id="SSF75005">
    <property type="entry name" value="Arabinanase/levansucrase/invertase"/>
    <property type="match status" value="1"/>
</dbReference>
<comment type="similarity">
    <text evidence="1">Belongs to the glycosyl hydrolase 43 family.</text>
</comment>
<comment type="caution">
    <text evidence="7">The sequence shown here is derived from an EMBL/GenBank/DDBJ whole genome shotgun (WGS) entry which is preliminary data.</text>
</comment>
<reference evidence="7 8" key="1">
    <citation type="journal article" date="2019" name="Int. J. Syst. Evol. Microbiol.">
        <title>The Global Catalogue of Microorganisms (GCM) 10K type strain sequencing project: providing services to taxonomists for standard genome sequencing and annotation.</title>
        <authorList>
            <consortium name="The Broad Institute Genomics Platform"/>
            <consortium name="The Broad Institute Genome Sequencing Center for Infectious Disease"/>
            <person name="Wu L."/>
            <person name="Ma J."/>
        </authorList>
    </citation>
    <scope>NUCLEOTIDE SEQUENCE [LARGE SCALE GENOMIC DNA]</scope>
    <source>
        <strain evidence="7 8">JCM 6242</strain>
    </source>
</reference>
<evidence type="ECO:0000256" key="4">
    <source>
        <dbReference type="SAM" id="MobiDB-lite"/>
    </source>
</evidence>
<dbReference type="CDD" id="cd18616">
    <property type="entry name" value="GH43_ABN-like"/>
    <property type="match status" value="1"/>
</dbReference>
<keyword evidence="3" id="KW-0326">Glycosidase</keyword>
<dbReference type="Proteomes" id="UP001500831">
    <property type="component" value="Unassembled WGS sequence"/>
</dbReference>
<sequence>MRDRIVQRLIALCAGLTCLLTAVPAAAAPREPVADAGPAAPRGPVADAGPAVPRGPVTDVTAAALGSGGGPGTYTNPVSRGFADTFADPAVIRGEDGWWYAFGTTDPLREGERTPHYLPISRSRDLVTWSHVGDAFTPATLPGWADTAAGASLWAPDIRYVDGRYRLYYVVTQTTVTPERNDNAIGMATAPTPAGPWTDSGAPVVGPRRGGSGNPDDFQWTYDPAHAVDTDGTEYLVYGSYYGGIHITRLDATGGRAVGEPTMIAIDNRFEGGYLLRRNGHWYLFASSADCCAGPTTGYSVYVGRSRAITGPYLDREGVPLNTSRAGGTIVIAPNGNRWVGTGHNAVVTDGAGRDWLVYHAIDRDDPYLDEPFGVNERPMLIDRLDWIGGWPTVRGGAWASDGPRRAPGGNARSRPVPHPRPGPLDRARSDEFDGDALRSGWSWVRTPQGWLAGGTLRWPTQAAELNRADNTASVLLREAPEGDWTAETKLRIDLGTDTVRNYQQAGLIAYGGDDLYTKLVHVAIWNTRQTEFGKEMPYAGRIAYGGTIVGPPADTTWLRLVHRVDPDNGEHELRAATSRDGKSWVFGGVWTLPAETDLRVGLISLGGAGATADFDYFRLYRR</sequence>
<gene>
    <name evidence="7" type="ORF">GCM10010517_66280</name>
</gene>
<feature type="domain" description="Beta-xylosidase C-terminal Concanavalin A-like" evidence="6">
    <location>
        <begin position="430"/>
        <end position="619"/>
    </location>
</feature>
<dbReference type="RefSeq" id="WP_344979775.1">
    <property type="nucleotide sequence ID" value="NZ_BAAAVI010000068.1"/>
</dbReference>
<dbReference type="Pfam" id="PF04616">
    <property type="entry name" value="Glyco_hydro_43"/>
    <property type="match status" value="1"/>
</dbReference>
<feature type="region of interest" description="Disordered" evidence="4">
    <location>
        <begin position="398"/>
        <end position="432"/>
    </location>
</feature>
<dbReference type="Gene3D" id="2.60.120.200">
    <property type="match status" value="1"/>
</dbReference>
<name>A0ABN3W902_9ACTN</name>